<evidence type="ECO:0000313" key="3">
    <source>
        <dbReference type="EMBL" id="OTP74282.1"/>
    </source>
</evidence>
<dbReference type="SUPFAM" id="SSF53474">
    <property type="entry name" value="alpha/beta-Hydrolases"/>
    <property type="match status" value="1"/>
</dbReference>
<dbReference type="InterPro" id="IPR029058">
    <property type="entry name" value="AB_hydrolase_fold"/>
</dbReference>
<dbReference type="InterPro" id="IPR052897">
    <property type="entry name" value="Sec-Metab_Biosynth_Hydrolase"/>
</dbReference>
<dbReference type="Proteomes" id="UP000195221">
    <property type="component" value="Unassembled WGS sequence"/>
</dbReference>
<dbReference type="PANTHER" id="PTHR37017">
    <property type="entry name" value="AB HYDROLASE-1 DOMAIN-CONTAINING PROTEIN-RELATED"/>
    <property type="match status" value="1"/>
</dbReference>
<dbReference type="Pfam" id="PF12697">
    <property type="entry name" value="Abhydrolase_6"/>
    <property type="match status" value="1"/>
</dbReference>
<sequence length="251" mass="26504">MVKSLTRTAASIFVMLGLTNAQATPADAVKNVVLVHGAFVDGSGWNKVADILRKDGYHVAIVQPPETSLGDDVAATDRILDQLDGPAVLVGHSYGGAIITEAGNNTHVKSLVYVAALQPDVGESAGQLLASKPAASNDIAPSKDGFLFIPVDKFHDDFAADLPHAQTDLMAVSQVPPSVKAITEAISAPAWKDKPSYAIVATQDRAINPELERAMYKRSHSITTEIDSSHVVYMSQPRAVAKIIEAAANAE</sequence>
<proteinExistence type="predicted"/>
<organism evidence="3 4">
    <name type="scientific">Caballeronia sordidicola</name>
    <name type="common">Burkholderia sordidicola</name>
    <dbReference type="NCBI Taxonomy" id="196367"/>
    <lineage>
        <taxon>Bacteria</taxon>
        <taxon>Pseudomonadati</taxon>
        <taxon>Pseudomonadota</taxon>
        <taxon>Betaproteobacteria</taxon>
        <taxon>Burkholderiales</taxon>
        <taxon>Burkholderiaceae</taxon>
        <taxon>Caballeronia</taxon>
    </lineage>
</organism>
<dbReference type="InterPro" id="IPR000073">
    <property type="entry name" value="AB_hydrolase_1"/>
</dbReference>
<protein>
    <submittedName>
        <fullName evidence="3">Putative signal peptide protein</fullName>
    </submittedName>
</protein>
<evidence type="ECO:0000256" key="1">
    <source>
        <dbReference type="SAM" id="SignalP"/>
    </source>
</evidence>
<dbReference type="RefSeq" id="WP_086386461.1">
    <property type="nucleotide sequence ID" value="NZ_NBTZ01000066.1"/>
</dbReference>
<dbReference type="PANTHER" id="PTHR37017:SF11">
    <property type="entry name" value="ESTERASE_LIPASE_THIOESTERASE DOMAIN-CONTAINING PROTEIN"/>
    <property type="match status" value="1"/>
</dbReference>
<evidence type="ECO:0000259" key="2">
    <source>
        <dbReference type="Pfam" id="PF12697"/>
    </source>
</evidence>
<comment type="caution">
    <text evidence="3">The sequence shown here is derived from an EMBL/GenBank/DDBJ whole genome shotgun (WGS) entry which is preliminary data.</text>
</comment>
<dbReference type="Gene3D" id="3.40.50.1820">
    <property type="entry name" value="alpha/beta hydrolase"/>
    <property type="match status" value="1"/>
</dbReference>
<feature type="signal peptide" evidence="1">
    <location>
        <begin position="1"/>
        <end position="23"/>
    </location>
</feature>
<dbReference type="EMBL" id="NBTZ01000066">
    <property type="protein sequence ID" value="OTP74282.1"/>
    <property type="molecule type" value="Genomic_DNA"/>
</dbReference>
<feature type="chain" id="PRO_5011308431" evidence="1">
    <location>
        <begin position="24"/>
        <end position="251"/>
    </location>
</feature>
<reference evidence="3 4" key="1">
    <citation type="submission" date="2017-03" db="EMBL/GenBank/DDBJ databases">
        <title>Genome analysis of strain PAMC 26577.</title>
        <authorList>
            <person name="Oh H.-M."/>
            <person name="Yang J.-A."/>
        </authorList>
    </citation>
    <scope>NUCLEOTIDE SEQUENCE [LARGE SCALE GENOMIC DNA]</scope>
    <source>
        <strain evidence="3 4">PAMC 26577</strain>
    </source>
</reference>
<feature type="domain" description="AB hydrolase-1" evidence="2">
    <location>
        <begin position="32"/>
        <end position="242"/>
    </location>
</feature>
<evidence type="ECO:0000313" key="4">
    <source>
        <dbReference type="Proteomes" id="UP000195221"/>
    </source>
</evidence>
<gene>
    <name evidence="3" type="ORF">PAMC26577_16135</name>
</gene>
<keyword evidence="1" id="KW-0732">Signal</keyword>
<dbReference type="AlphaFoldDB" id="A0A242MSR8"/>
<accession>A0A242MSR8</accession>
<name>A0A242MSR8_CABSO</name>